<comment type="catalytic activity">
    <reaction evidence="3">
        <text>Cleavage of hydrophobic, N-terminal signal or leader sequences from secreted and periplasmic proteins.</text>
        <dbReference type="EC" id="3.4.21.89"/>
    </reaction>
</comment>
<dbReference type="Proteomes" id="UP000664601">
    <property type="component" value="Unassembled WGS sequence"/>
</dbReference>
<comment type="subcellular location">
    <subcellularLocation>
        <location evidence="1">Cell membrane</location>
        <topology evidence="1">Single-pass type II membrane protein</topology>
    </subcellularLocation>
    <subcellularLocation>
        <location evidence="3">Membrane</location>
        <topology evidence="3">Single-pass type II membrane protein</topology>
    </subcellularLocation>
</comment>
<dbReference type="CDD" id="cd06530">
    <property type="entry name" value="S26_SPase_I"/>
    <property type="match status" value="1"/>
</dbReference>
<keyword evidence="6" id="KW-1185">Reference proteome</keyword>
<comment type="similarity">
    <text evidence="2 3">Belongs to the peptidase S26 family.</text>
</comment>
<dbReference type="Pfam" id="PF10502">
    <property type="entry name" value="Peptidase_S26"/>
    <property type="match status" value="1"/>
</dbReference>
<keyword evidence="3 5" id="KW-0378">Hydrolase</keyword>
<sequence>MDKEVHEQEPPKEKKTLQPSLLQDILALLIKIFAILTVLSLIFIFIFGVFTSNDLTMQPAVQASDIVIYYRLANEYKESDLVVLEYEDKPHIRRIVAVAGDTVDITEEGLFINDHLVIDQNNQETLLYTDGVEFPLTVPEDHVFVLGDNRMETIDSRMYGTVAIEDVRGKVSTLIRHRDL</sequence>
<accession>A0ABS3LFT3</accession>
<keyword evidence="3" id="KW-0812">Transmembrane</keyword>
<organism evidence="5 6">
    <name type="scientific">Candidatus Enterococcus moelleringii</name>
    <dbReference type="NCBI Taxonomy" id="2815325"/>
    <lineage>
        <taxon>Bacteria</taxon>
        <taxon>Bacillati</taxon>
        <taxon>Bacillota</taxon>
        <taxon>Bacilli</taxon>
        <taxon>Lactobacillales</taxon>
        <taxon>Enterococcaceae</taxon>
        <taxon>Enterococcus</taxon>
    </lineage>
</organism>
<keyword evidence="3" id="KW-0472">Membrane</keyword>
<dbReference type="SUPFAM" id="SSF51306">
    <property type="entry name" value="LexA/Signal peptidase"/>
    <property type="match status" value="1"/>
</dbReference>
<dbReference type="EMBL" id="JAFREM010000020">
    <property type="protein sequence ID" value="MBO1307234.1"/>
    <property type="molecule type" value="Genomic_DNA"/>
</dbReference>
<dbReference type="EC" id="3.4.21.89" evidence="3"/>
<keyword evidence="3" id="KW-1133">Transmembrane helix</keyword>
<evidence type="ECO:0000256" key="2">
    <source>
        <dbReference type="ARBA" id="ARBA00009370"/>
    </source>
</evidence>
<dbReference type="PANTHER" id="PTHR43390:SF1">
    <property type="entry name" value="CHLOROPLAST PROCESSING PEPTIDASE"/>
    <property type="match status" value="1"/>
</dbReference>
<name>A0ABS3LFT3_9ENTE</name>
<keyword evidence="3" id="KW-0645">Protease</keyword>
<dbReference type="Gene3D" id="2.10.109.10">
    <property type="entry name" value="Umud Fragment, subunit A"/>
    <property type="match status" value="1"/>
</dbReference>
<dbReference type="PRINTS" id="PR00727">
    <property type="entry name" value="LEADERPTASE"/>
</dbReference>
<dbReference type="InterPro" id="IPR000223">
    <property type="entry name" value="Pept_S26A_signal_pept_1"/>
</dbReference>
<evidence type="ECO:0000259" key="4">
    <source>
        <dbReference type="Pfam" id="PF10502"/>
    </source>
</evidence>
<dbReference type="PANTHER" id="PTHR43390">
    <property type="entry name" value="SIGNAL PEPTIDASE I"/>
    <property type="match status" value="1"/>
</dbReference>
<dbReference type="NCBIfam" id="TIGR02227">
    <property type="entry name" value="sigpep_I_bact"/>
    <property type="match status" value="1"/>
</dbReference>
<evidence type="ECO:0000313" key="6">
    <source>
        <dbReference type="Proteomes" id="UP000664601"/>
    </source>
</evidence>
<protein>
    <recommendedName>
        <fullName evidence="3">Signal peptidase I</fullName>
        <ecNumber evidence="3">3.4.21.89</ecNumber>
    </recommendedName>
</protein>
<dbReference type="GO" id="GO:0009003">
    <property type="term" value="F:signal peptidase activity"/>
    <property type="evidence" value="ECO:0007669"/>
    <property type="project" value="UniProtKB-EC"/>
</dbReference>
<gene>
    <name evidence="5" type="primary">lepB</name>
    <name evidence="5" type="ORF">JZO70_13740</name>
</gene>
<comment type="caution">
    <text evidence="5">The sequence shown here is derived from an EMBL/GenBank/DDBJ whole genome shotgun (WGS) entry which is preliminary data.</text>
</comment>
<dbReference type="RefSeq" id="WP_207674161.1">
    <property type="nucleotide sequence ID" value="NZ_JAFREM010000020.1"/>
</dbReference>
<dbReference type="InterPro" id="IPR036286">
    <property type="entry name" value="LexA/Signal_pep-like_sf"/>
</dbReference>
<proteinExistence type="inferred from homology"/>
<evidence type="ECO:0000313" key="5">
    <source>
        <dbReference type="EMBL" id="MBO1307234.1"/>
    </source>
</evidence>
<evidence type="ECO:0000256" key="1">
    <source>
        <dbReference type="ARBA" id="ARBA00004401"/>
    </source>
</evidence>
<feature type="transmembrane region" description="Helical" evidence="3">
    <location>
        <begin position="25"/>
        <end position="50"/>
    </location>
</feature>
<feature type="domain" description="Peptidase S26" evidence="4">
    <location>
        <begin position="29"/>
        <end position="172"/>
    </location>
</feature>
<dbReference type="InterPro" id="IPR019533">
    <property type="entry name" value="Peptidase_S26"/>
</dbReference>
<evidence type="ECO:0000256" key="3">
    <source>
        <dbReference type="RuleBase" id="RU362042"/>
    </source>
</evidence>
<reference evidence="5 6" key="1">
    <citation type="submission" date="2021-03" db="EMBL/GenBank/DDBJ databases">
        <title>Enterococcal diversity collection.</title>
        <authorList>
            <person name="Gilmore M.S."/>
            <person name="Schwartzman J."/>
            <person name="Van Tyne D."/>
            <person name="Martin M."/>
            <person name="Earl A.M."/>
            <person name="Manson A.L."/>
            <person name="Straub T."/>
            <person name="Salamzade R."/>
            <person name="Saavedra J."/>
            <person name="Lebreton F."/>
            <person name="Prichula J."/>
            <person name="Schaufler K."/>
            <person name="Gaca A."/>
            <person name="Sgardioli B."/>
            <person name="Wagenaar J."/>
            <person name="Strong T."/>
        </authorList>
    </citation>
    <scope>NUCLEOTIDE SEQUENCE [LARGE SCALE GENOMIC DNA]</scope>
    <source>
        <strain evidence="5 6">669A</strain>
    </source>
</reference>